<evidence type="ECO:0000313" key="2">
    <source>
        <dbReference type="EnsemblPlants" id="QL04p068455:mrna"/>
    </source>
</evidence>
<evidence type="ECO:0000313" key="3">
    <source>
        <dbReference type="Proteomes" id="UP000594261"/>
    </source>
</evidence>
<dbReference type="AlphaFoldDB" id="A0A7N2R3J5"/>
<dbReference type="EnsemblPlants" id="QL04p068455:mrna">
    <property type="protein sequence ID" value="QL04p068455:mrna"/>
    <property type="gene ID" value="QL04p068455"/>
</dbReference>
<dbReference type="Proteomes" id="UP000594261">
    <property type="component" value="Chromosome 4"/>
</dbReference>
<accession>A0A7N2R3J5</accession>
<dbReference type="Gene3D" id="3.30.420.10">
    <property type="entry name" value="Ribonuclease H-like superfamily/Ribonuclease H"/>
    <property type="match status" value="1"/>
</dbReference>
<dbReference type="InterPro" id="IPR036397">
    <property type="entry name" value="RNaseH_sf"/>
</dbReference>
<dbReference type="PANTHER" id="PTHR47723">
    <property type="entry name" value="OS05G0353850 PROTEIN"/>
    <property type="match status" value="1"/>
</dbReference>
<dbReference type="EMBL" id="LRBV02000004">
    <property type="status" value="NOT_ANNOTATED_CDS"/>
    <property type="molecule type" value="Genomic_DNA"/>
</dbReference>
<organism evidence="2 3">
    <name type="scientific">Quercus lobata</name>
    <name type="common">Valley oak</name>
    <dbReference type="NCBI Taxonomy" id="97700"/>
    <lineage>
        <taxon>Eukaryota</taxon>
        <taxon>Viridiplantae</taxon>
        <taxon>Streptophyta</taxon>
        <taxon>Embryophyta</taxon>
        <taxon>Tracheophyta</taxon>
        <taxon>Spermatophyta</taxon>
        <taxon>Magnoliopsida</taxon>
        <taxon>eudicotyledons</taxon>
        <taxon>Gunneridae</taxon>
        <taxon>Pentapetalae</taxon>
        <taxon>rosids</taxon>
        <taxon>fabids</taxon>
        <taxon>Fagales</taxon>
        <taxon>Fagaceae</taxon>
        <taxon>Quercus</taxon>
    </lineage>
</organism>
<sequence>MLKLIIESDAWSVVKSIIDKETHGSLGHLYSSISQVLESFSRWEIKHVKRGYNRVAQELAQLVSRNEASQRWIGVSLPMFQNLISTNCS</sequence>
<dbReference type="PANTHER" id="PTHR47723:SF24">
    <property type="entry name" value="RNASE H TYPE-1 DOMAIN-CONTAINING PROTEIN"/>
    <property type="match status" value="1"/>
</dbReference>
<reference evidence="2" key="2">
    <citation type="submission" date="2021-01" db="UniProtKB">
        <authorList>
            <consortium name="EnsemblPlants"/>
        </authorList>
    </citation>
    <scope>IDENTIFICATION</scope>
</reference>
<dbReference type="GO" id="GO:0004523">
    <property type="term" value="F:RNA-DNA hybrid ribonuclease activity"/>
    <property type="evidence" value="ECO:0007669"/>
    <property type="project" value="InterPro"/>
</dbReference>
<evidence type="ECO:0000259" key="1">
    <source>
        <dbReference type="Pfam" id="PF13456"/>
    </source>
</evidence>
<keyword evidence="3" id="KW-1185">Reference proteome</keyword>
<proteinExistence type="predicted"/>
<dbReference type="InterPro" id="IPR053151">
    <property type="entry name" value="RNase_H-like"/>
</dbReference>
<dbReference type="Pfam" id="PF13456">
    <property type="entry name" value="RVT_3"/>
    <property type="match status" value="1"/>
</dbReference>
<dbReference type="InterPro" id="IPR002156">
    <property type="entry name" value="RNaseH_domain"/>
</dbReference>
<dbReference type="InParanoid" id="A0A7N2R3J5"/>
<protein>
    <recommendedName>
        <fullName evidence="1">RNase H type-1 domain-containing protein</fullName>
    </recommendedName>
</protein>
<reference evidence="2 3" key="1">
    <citation type="journal article" date="2016" name="G3 (Bethesda)">
        <title>First Draft Assembly and Annotation of the Genome of a California Endemic Oak Quercus lobata Nee (Fagaceae).</title>
        <authorList>
            <person name="Sork V.L."/>
            <person name="Fitz-Gibbon S.T."/>
            <person name="Puiu D."/>
            <person name="Crepeau M."/>
            <person name="Gugger P.F."/>
            <person name="Sherman R."/>
            <person name="Stevens K."/>
            <person name="Langley C.H."/>
            <person name="Pellegrini M."/>
            <person name="Salzberg S.L."/>
        </authorList>
    </citation>
    <scope>NUCLEOTIDE SEQUENCE [LARGE SCALE GENOMIC DNA]</scope>
    <source>
        <strain evidence="2 3">cv. SW786</strain>
    </source>
</reference>
<dbReference type="Gramene" id="QL04p068455:mrna">
    <property type="protein sequence ID" value="QL04p068455:mrna"/>
    <property type="gene ID" value="QL04p068455"/>
</dbReference>
<name>A0A7N2R3J5_QUELO</name>
<dbReference type="GO" id="GO:0003676">
    <property type="term" value="F:nucleic acid binding"/>
    <property type="evidence" value="ECO:0007669"/>
    <property type="project" value="InterPro"/>
</dbReference>
<feature type="domain" description="RNase H type-1" evidence="1">
    <location>
        <begin position="3"/>
        <end position="61"/>
    </location>
</feature>